<dbReference type="PROSITE" id="PS50088">
    <property type="entry name" value="ANK_REPEAT"/>
    <property type="match status" value="2"/>
</dbReference>
<keyword evidence="8" id="KW-0106">Calcium</keyword>
<dbReference type="HOGENOM" id="CLU_004840_1_0_1"/>
<dbReference type="FunCoup" id="A8X4F5">
    <property type="interactions" value="22"/>
</dbReference>
<evidence type="ECO:0000256" key="2">
    <source>
        <dbReference type="ARBA" id="ARBA00022448"/>
    </source>
</evidence>
<comment type="subcellular location">
    <subcellularLocation>
        <location evidence="1">Cell membrane</location>
        <topology evidence="1">Multi-pass membrane protein</topology>
    </subcellularLocation>
</comment>
<evidence type="ECO:0000313" key="16">
    <source>
        <dbReference type="EMBL" id="CAP27515.2"/>
    </source>
</evidence>
<evidence type="ECO:0000256" key="4">
    <source>
        <dbReference type="ARBA" id="ARBA00022568"/>
    </source>
</evidence>
<evidence type="ECO:0000256" key="3">
    <source>
        <dbReference type="ARBA" id="ARBA00022475"/>
    </source>
</evidence>
<evidence type="ECO:0000256" key="6">
    <source>
        <dbReference type="ARBA" id="ARBA00022692"/>
    </source>
</evidence>
<accession>A8X4F5</accession>
<dbReference type="GO" id="GO:0005262">
    <property type="term" value="F:calcium channel activity"/>
    <property type="evidence" value="ECO:0000318"/>
    <property type="project" value="GO_Central"/>
</dbReference>
<evidence type="ECO:0000256" key="10">
    <source>
        <dbReference type="ARBA" id="ARBA00023065"/>
    </source>
</evidence>
<sequence>MSFNSSDVPSTLYSLVDEQGGGILSPWIKYARSSGDYSILEEYLDTAVKSYLYNGGKGKLVPISQLVTIRNKQRNALLGALRRKKGRGKSGPNILEHIDQDALSSGDFLKALKVLDGGMIKGRRSFKYRELVWDMDQRGKHKTENLMTFSWVPGRLGENLLHVCMLLNTADMNELVKQMTYRFPKIVNDIFLSEEYYGLSPLHQAIVNEDLEMVYFLCRKGADVHQRCYGSFFCADDQKASRTDSLEHEWVDLVQSTKYTGQMYWGEYPLSFAACTNQVDCFRLLRAMKADPNMPDTNGNTVLHLAVIHDLPEMFMLAVELGANLHVRNNLKLTPLALAARLAKKQIYDLILECDMDISWRYGPVVCKAYPLNDVDTINESDGSLNPNSVIANVVYGDKVEHLEFFDGLIEEILESKWQTFGKKQLFMSLAGYIYFLAVFYLAFMTRDAHVLPKDGDDEEEVIEADYTNYTEILSAGLSLREHLAIARLAERKVLPAHCHLWDYSGPSQQIRMICEILCLLAVVVRTFKDCIDAHRTGFSRWWNSIKAFPEKVLHKCCQLLVICTIPLRLGCYLDDSFLVIENFMVVCIVIMSTLHFLFYCRSLKFVGPFVLMVYKIIVRDMLRFLLIYSFFLMGFAQAFFVIFKSCEKAEIDFRERHNYTDDDEYIEKFENIMEDGWEAVMRMFIMSVGEFGALYKNLNECKSSIAPQSKVFFILFELIVTVMLLNLLIAMMTRTYEKIAETEKEWKRQWAQVILMLEQSSSASERLLSLYRYTRPIRSDKRRRAFVVKVKCDDRQQPQFKLIPPRGKPSIRLSNNSSIHVLHVLSKNNM</sequence>
<dbReference type="SMART" id="SM00248">
    <property type="entry name" value="ANK"/>
    <property type="match status" value="4"/>
</dbReference>
<dbReference type="Pfam" id="PF12796">
    <property type="entry name" value="Ank_2"/>
    <property type="match status" value="1"/>
</dbReference>
<evidence type="ECO:0000256" key="8">
    <source>
        <dbReference type="ARBA" id="ARBA00022837"/>
    </source>
</evidence>
<feature type="repeat" description="ANK" evidence="13">
    <location>
        <begin position="298"/>
        <end position="330"/>
    </location>
</feature>
<feature type="transmembrane region" description="Helical" evidence="14">
    <location>
        <begin position="426"/>
        <end position="444"/>
    </location>
</feature>
<evidence type="ECO:0000313" key="17">
    <source>
        <dbReference type="Proteomes" id="UP000008549"/>
    </source>
</evidence>
<feature type="domain" description="Ion transport" evidence="15">
    <location>
        <begin position="560"/>
        <end position="744"/>
    </location>
</feature>
<dbReference type="AlphaFoldDB" id="A8X4F5"/>
<evidence type="ECO:0000256" key="5">
    <source>
        <dbReference type="ARBA" id="ARBA00022673"/>
    </source>
</evidence>
<evidence type="ECO:0000256" key="13">
    <source>
        <dbReference type="PROSITE-ProRule" id="PRU00023"/>
    </source>
</evidence>
<keyword evidence="11 14" id="KW-0472">Membrane</keyword>
<dbReference type="eggNOG" id="KOG3676">
    <property type="taxonomic scope" value="Eukaryota"/>
</dbReference>
<keyword evidence="13" id="KW-0040">ANK repeat</keyword>
<name>A8X4F5_CAEBR</name>
<keyword evidence="12" id="KW-0407">Ion channel</keyword>
<reference evidence="16 17" key="1">
    <citation type="journal article" date="2003" name="PLoS Biol.">
        <title>The genome sequence of Caenorhabditis briggsae: a platform for comparative genomics.</title>
        <authorList>
            <person name="Stein L.D."/>
            <person name="Bao Z."/>
            <person name="Blasiar D."/>
            <person name="Blumenthal T."/>
            <person name="Brent M.R."/>
            <person name="Chen N."/>
            <person name="Chinwalla A."/>
            <person name="Clarke L."/>
            <person name="Clee C."/>
            <person name="Coghlan A."/>
            <person name="Coulson A."/>
            <person name="D'Eustachio P."/>
            <person name="Fitch D.H."/>
            <person name="Fulton L.A."/>
            <person name="Fulton R.E."/>
            <person name="Griffiths-Jones S."/>
            <person name="Harris T.W."/>
            <person name="Hillier L.W."/>
            <person name="Kamath R."/>
            <person name="Kuwabara P.E."/>
            <person name="Mardis E.R."/>
            <person name="Marra M.A."/>
            <person name="Miner T.L."/>
            <person name="Minx P."/>
            <person name="Mullikin J.C."/>
            <person name="Plumb R.W."/>
            <person name="Rogers J."/>
            <person name="Schein J.E."/>
            <person name="Sohrmann M."/>
            <person name="Spieth J."/>
            <person name="Stajich J.E."/>
            <person name="Wei C."/>
            <person name="Willey D."/>
            <person name="Wilson R.K."/>
            <person name="Durbin R."/>
            <person name="Waterston R.H."/>
        </authorList>
    </citation>
    <scope>NUCLEOTIDE SEQUENCE [LARGE SCALE GENOMIC DNA]</scope>
    <source>
        <strain evidence="16 17">AF16</strain>
    </source>
</reference>
<evidence type="ECO:0000313" key="18">
    <source>
        <dbReference type="WormBase" id="CBG07619"/>
    </source>
</evidence>
<dbReference type="InParanoid" id="A8X4F5"/>
<reference evidence="16 17" key="2">
    <citation type="journal article" date="2011" name="PLoS Genet.">
        <title>Caenorhabditis briggsae recombinant inbred line genotypes reveal inter-strain incompatibility and the evolution of recombination.</title>
        <authorList>
            <person name="Ross J.A."/>
            <person name="Koboldt D.C."/>
            <person name="Staisch J.E."/>
            <person name="Chamberlin H.M."/>
            <person name="Gupta B.P."/>
            <person name="Miller R.D."/>
            <person name="Baird S.E."/>
            <person name="Haag E.S."/>
        </authorList>
    </citation>
    <scope>NUCLEOTIDE SEQUENCE [LARGE SCALE GENOMIC DNA]</scope>
    <source>
        <strain evidence="16 17">AF16</strain>
    </source>
</reference>
<dbReference type="SUPFAM" id="SSF48403">
    <property type="entry name" value="Ankyrin repeat"/>
    <property type="match status" value="1"/>
</dbReference>
<dbReference type="Pfam" id="PF00023">
    <property type="entry name" value="Ank"/>
    <property type="match status" value="1"/>
</dbReference>
<dbReference type="PROSITE" id="PS50297">
    <property type="entry name" value="ANK_REP_REGION"/>
    <property type="match status" value="2"/>
</dbReference>
<evidence type="ECO:0000259" key="15">
    <source>
        <dbReference type="Pfam" id="PF00520"/>
    </source>
</evidence>
<keyword evidence="6 14" id="KW-0812">Transmembrane</keyword>
<dbReference type="OMA" id="GASEMVC"/>
<evidence type="ECO:0000256" key="7">
    <source>
        <dbReference type="ARBA" id="ARBA00022737"/>
    </source>
</evidence>
<dbReference type="Gene3D" id="1.10.287.70">
    <property type="match status" value="1"/>
</dbReference>
<protein>
    <submittedName>
        <fullName evidence="16">Protein CBR-OCR-3</fullName>
    </submittedName>
</protein>
<organism evidence="16 17">
    <name type="scientific">Caenorhabditis briggsae</name>
    <dbReference type="NCBI Taxonomy" id="6238"/>
    <lineage>
        <taxon>Eukaryota</taxon>
        <taxon>Metazoa</taxon>
        <taxon>Ecdysozoa</taxon>
        <taxon>Nematoda</taxon>
        <taxon>Chromadorea</taxon>
        <taxon>Rhabditida</taxon>
        <taxon>Rhabditina</taxon>
        <taxon>Rhabditomorpha</taxon>
        <taxon>Rhabditoidea</taxon>
        <taxon>Rhabditidae</taxon>
        <taxon>Peloderinae</taxon>
        <taxon>Caenorhabditis</taxon>
    </lineage>
</organism>
<evidence type="ECO:0000256" key="9">
    <source>
        <dbReference type="ARBA" id="ARBA00022989"/>
    </source>
</evidence>
<keyword evidence="3" id="KW-1003">Cell membrane</keyword>
<keyword evidence="10" id="KW-0406">Ion transport</keyword>
<dbReference type="InterPro" id="IPR036770">
    <property type="entry name" value="Ankyrin_rpt-contain_sf"/>
</dbReference>
<dbReference type="EMBL" id="HE601041">
    <property type="protein sequence ID" value="CAP27515.2"/>
    <property type="molecule type" value="Genomic_DNA"/>
</dbReference>
<keyword evidence="2" id="KW-0813">Transport</keyword>
<dbReference type="FunFam" id="1.25.40.20:FF:000181">
    <property type="entry name" value="Nanchung, isoform A"/>
    <property type="match status" value="1"/>
</dbReference>
<evidence type="ECO:0000256" key="12">
    <source>
        <dbReference type="ARBA" id="ARBA00023303"/>
    </source>
</evidence>
<dbReference type="InterPro" id="IPR024862">
    <property type="entry name" value="TRPV"/>
</dbReference>
<feature type="transmembrane region" description="Helical" evidence="14">
    <location>
        <begin position="622"/>
        <end position="644"/>
    </location>
</feature>
<feature type="repeat" description="ANK" evidence="13">
    <location>
        <begin position="197"/>
        <end position="229"/>
    </location>
</feature>
<feature type="transmembrane region" description="Helical" evidence="14">
    <location>
        <begin position="712"/>
        <end position="730"/>
    </location>
</feature>
<dbReference type="Proteomes" id="UP000008549">
    <property type="component" value="Unassembled WGS sequence"/>
</dbReference>
<evidence type="ECO:0000256" key="14">
    <source>
        <dbReference type="SAM" id="Phobius"/>
    </source>
</evidence>
<dbReference type="STRING" id="6238.A8X4F5"/>
<keyword evidence="9 14" id="KW-1133">Transmembrane helix</keyword>
<proteinExistence type="predicted"/>
<dbReference type="PANTHER" id="PTHR10582">
    <property type="entry name" value="TRANSIENT RECEPTOR POTENTIAL ION CHANNEL PROTEIN"/>
    <property type="match status" value="1"/>
</dbReference>
<dbReference type="PANTHER" id="PTHR10582:SF22">
    <property type="entry name" value="ION TRANSPORT DOMAIN-CONTAINING PROTEIN"/>
    <property type="match status" value="1"/>
</dbReference>
<evidence type="ECO:0000256" key="11">
    <source>
        <dbReference type="ARBA" id="ARBA00023136"/>
    </source>
</evidence>
<dbReference type="Pfam" id="PF00520">
    <property type="entry name" value="Ion_trans"/>
    <property type="match status" value="1"/>
</dbReference>
<dbReference type="InterPro" id="IPR005821">
    <property type="entry name" value="Ion_trans_dom"/>
</dbReference>
<dbReference type="WormBase" id="CBG07619">
    <property type="protein sequence ID" value="CBP39631"/>
    <property type="gene ID" value="WBGene00029605"/>
    <property type="gene designation" value="Cbr-ocr-3"/>
</dbReference>
<keyword evidence="5" id="KW-0107">Calcium channel</keyword>
<dbReference type="GO" id="GO:0098703">
    <property type="term" value="P:calcium ion import across plasma membrane"/>
    <property type="evidence" value="ECO:0000318"/>
    <property type="project" value="GO_Central"/>
</dbReference>
<keyword evidence="7" id="KW-0677">Repeat</keyword>
<keyword evidence="17" id="KW-1185">Reference proteome</keyword>
<feature type="transmembrane region" description="Helical" evidence="14">
    <location>
        <begin position="577"/>
        <end position="601"/>
    </location>
</feature>
<keyword evidence="4" id="KW-0109">Calcium transport</keyword>
<dbReference type="GO" id="GO:0005886">
    <property type="term" value="C:plasma membrane"/>
    <property type="evidence" value="ECO:0000318"/>
    <property type="project" value="GO_Central"/>
</dbReference>
<dbReference type="Gene3D" id="1.25.40.20">
    <property type="entry name" value="Ankyrin repeat-containing domain"/>
    <property type="match status" value="1"/>
</dbReference>
<dbReference type="InterPro" id="IPR002110">
    <property type="entry name" value="Ankyrin_rpt"/>
</dbReference>
<gene>
    <name evidence="18" type="primary">ocr-3</name>
    <name evidence="16" type="synonym">Cbr-ocr-3</name>
    <name evidence="18" type="ORF">CBG07619</name>
    <name evidence="16" type="ORF">CBG_07619</name>
</gene>
<evidence type="ECO:0000256" key="1">
    <source>
        <dbReference type="ARBA" id="ARBA00004651"/>
    </source>
</evidence>